<dbReference type="SUPFAM" id="SSF69318">
    <property type="entry name" value="Integrin alpha N-terminal domain"/>
    <property type="match status" value="1"/>
</dbReference>
<dbReference type="Gene3D" id="2.130.10.130">
    <property type="entry name" value="Integrin alpha, N-terminal"/>
    <property type="match status" value="1"/>
</dbReference>
<feature type="non-terminal residue" evidence="2">
    <location>
        <position position="186"/>
    </location>
</feature>
<dbReference type="PANTHER" id="PTHR16026:SF0">
    <property type="entry name" value="CARTILAGE ACIDIC PROTEIN 1"/>
    <property type="match status" value="1"/>
</dbReference>
<evidence type="ECO:0000256" key="1">
    <source>
        <dbReference type="ARBA" id="ARBA00022729"/>
    </source>
</evidence>
<dbReference type="InterPro" id="IPR013517">
    <property type="entry name" value="FG-GAP"/>
</dbReference>
<gene>
    <name evidence="2" type="ORF">METZ01_LOCUS306621</name>
</gene>
<sequence length="186" mass="19485">SFPQKRPVTHRSAGPSGRAPALAQALALLWIASACGCSELKEGPSLSEPVYVDVAEIAGVIGRLVVGGEEKNHILEANTGGACLFDYDGDGDQDIFLTNGSQRSGLAPGREPRGFVYRNDGDWRFTDVSAATGANVHAWGMGCSAVDYDGDGWLDLYLTNFGSNALLRNNGDGTFSDVAEESGVSG</sequence>
<dbReference type="Pfam" id="PF13517">
    <property type="entry name" value="FG-GAP_3"/>
    <property type="match status" value="1"/>
</dbReference>
<name>A0A382N0X6_9ZZZZ</name>
<dbReference type="InterPro" id="IPR027039">
    <property type="entry name" value="Crtac1"/>
</dbReference>
<accession>A0A382N0X6</accession>
<organism evidence="2">
    <name type="scientific">marine metagenome</name>
    <dbReference type="NCBI Taxonomy" id="408172"/>
    <lineage>
        <taxon>unclassified sequences</taxon>
        <taxon>metagenomes</taxon>
        <taxon>ecological metagenomes</taxon>
    </lineage>
</organism>
<proteinExistence type="predicted"/>
<dbReference type="PANTHER" id="PTHR16026">
    <property type="entry name" value="CARTILAGE ACIDIC PROTEIN 1"/>
    <property type="match status" value="1"/>
</dbReference>
<dbReference type="EMBL" id="UINC01096684">
    <property type="protein sequence ID" value="SVC53767.1"/>
    <property type="molecule type" value="Genomic_DNA"/>
</dbReference>
<protein>
    <recommendedName>
        <fullName evidence="3">ASPIC/UnbV domain-containing protein</fullName>
    </recommendedName>
</protein>
<dbReference type="InterPro" id="IPR028994">
    <property type="entry name" value="Integrin_alpha_N"/>
</dbReference>
<reference evidence="2" key="1">
    <citation type="submission" date="2018-05" db="EMBL/GenBank/DDBJ databases">
        <authorList>
            <person name="Lanie J.A."/>
            <person name="Ng W.-L."/>
            <person name="Kazmierczak K.M."/>
            <person name="Andrzejewski T.M."/>
            <person name="Davidsen T.M."/>
            <person name="Wayne K.J."/>
            <person name="Tettelin H."/>
            <person name="Glass J.I."/>
            <person name="Rusch D."/>
            <person name="Podicherti R."/>
            <person name="Tsui H.-C.T."/>
            <person name="Winkler M.E."/>
        </authorList>
    </citation>
    <scope>NUCLEOTIDE SEQUENCE</scope>
</reference>
<keyword evidence="1" id="KW-0732">Signal</keyword>
<feature type="non-terminal residue" evidence="2">
    <location>
        <position position="1"/>
    </location>
</feature>
<dbReference type="AlphaFoldDB" id="A0A382N0X6"/>
<evidence type="ECO:0000313" key="2">
    <source>
        <dbReference type="EMBL" id="SVC53767.1"/>
    </source>
</evidence>
<evidence type="ECO:0008006" key="3">
    <source>
        <dbReference type="Google" id="ProtNLM"/>
    </source>
</evidence>